<dbReference type="Pfam" id="PF01019">
    <property type="entry name" value="G_glu_transpept"/>
    <property type="match status" value="1"/>
</dbReference>
<accession>A0A4Q2R7L4</accession>
<protein>
    <submittedName>
        <fullName evidence="1">Gamma-glutamyltransferase</fullName>
    </submittedName>
</protein>
<dbReference type="AlphaFoldDB" id="A0A4Q2R7L4"/>
<dbReference type="PANTHER" id="PTHR43881:SF5">
    <property type="entry name" value="GAMMA-GLUTAMYLTRANSPEPTIDASE"/>
    <property type="match status" value="1"/>
</dbReference>
<reference evidence="1 2" key="1">
    <citation type="submission" date="2018-09" db="EMBL/GenBank/DDBJ databases">
        <authorList>
            <person name="Grouzdev D.S."/>
            <person name="Krutkina M.S."/>
        </authorList>
    </citation>
    <scope>NUCLEOTIDE SEQUENCE [LARGE SCALE GENOMIC DNA]</scope>
    <source>
        <strain evidence="1 2">RmlP001</strain>
    </source>
</reference>
<dbReference type="RefSeq" id="WP_129220980.1">
    <property type="nucleotide sequence ID" value="NZ_QYBC01000018.1"/>
</dbReference>
<evidence type="ECO:0000313" key="1">
    <source>
        <dbReference type="EMBL" id="RYB02682.1"/>
    </source>
</evidence>
<proteinExistence type="predicted"/>
<dbReference type="InterPro" id="IPR052896">
    <property type="entry name" value="GGT-like_enzyme"/>
</dbReference>
<dbReference type="Proteomes" id="UP000289411">
    <property type="component" value="Unassembled WGS sequence"/>
</dbReference>
<dbReference type="GO" id="GO:0016740">
    <property type="term" value="F:transferase activity"/>
    <property type="evidence" value="ECO:0007669"/>
    <property type="project" value="UniProtKB-KW"/>
</dbReference>
<keyword evidence="2" id="KW-1185">Reference proteome</keyword>
<sequence length="528" mass="53078">MDETETFAVAGLAAPHALAAAAGRDVLVEGGSVVEAAIAAAAVSAVVVPARNGLGGDALWLIREPGPRGRTRVLDGRGRVAAAARLSFYRERGFEAVPRHGAEAVAAAPGTVAAWAEAHAFSTATGGRLPLSRLLAPAAAAARQGWDLSVRDAEALSAAAPVLSAVPAFAPAFLADGKAPEAGSRSGNVALAATLDHLGAAGLDDAYRGDVGRELAVDLAALSSPLGRADLRAVEVRWRDALDLDLGRHELTVPPTRSGLWAAVALGLFAGLGADGFAAEKRDGFPHWHGTVESLRAAAAMIDAEDAGGRDPAGLLDAERLARASLALDRERARRVAPPVAPPLDEAAVWIGVVDRDGAAVSLVQTLGGAYGSGVVSGRTGILMGNRAAALAIDPDLGPVLRPGRRVPLRSLPALATSPRDGRVAALGAEGDGAPVLLVQLAALLLRGDGLGPAAAMPRVALGAVPGEGDAAVLFDDERPPGPVARLRSAGHAMVPVAASGIGACGAVLREPTGRVAAAWDDGAVSGI</sequence>
<dbReference type="InterPro" id="IPR043137">
    <property type="entry name" value="GGT_ssub_C"/>
</dbReference>
<dbReference type="EMBL" id="QYBC01000018">
    <property type="protein sequence ID" value="RYB02682.1"/>
    <property type="molecule type" value="Genomic_DNA"/>
</dbReference>
<dbReference type="PRINTS" id="PR01210">
    <property type="entry name" value="GGTRANSPTASE"/>
</dbReference>
<dbReference type="PANTHER" id="PTHR43881">
    <property type="entry name" value="GAMMA-GLUTAMYLTRANSPEPTIDASE (AFU_ORTHOLOGUE AFUA_4G13580)"/>
    <property type="match status" value="1"/>
</dbReference>
<comment type="caution">
    <text evidence="1">The sequence shown here is derived from an EMBL/GenBank/DDBJ whole genome shotgun (WGS) entry which is preliminary data.</text>
</comment>
<evidence type="ECO:0000313" key="2">
    <source>
        <dbReference type="Proteomes" id="UP000289411"/>
    </source>
</evidence>
<dbReference type="SUPFAM" id="SSF56235">
    <property type="entry name" value="N-terminal nucleophile aminohydrolases (Ntn hydrolases)"/>
    <property type="match status" value="1"/>
</dbReference>
<reference evidence="1 2" key="2">
    <citation type="submission" date="2019-02" db="EMBL/GenBank/DDBJ databases">
        <title>'Lichenibacterium ramalinii' gen. nov. sp. nov., 'Lichenibacterium minor' gen. nov. sp. nov.</title>
        <authorList>
            <person name="Pankratov T."/>
        </authorList>
    </citation>
    <scope>NUCLEOTIDE SEQUENCE [LARGE SCALE GENOMIC DNA]</scope>
    <source>
        <strain evidence="1 2">RmlP001</strain>
    </source>
</reference>
<gene>
    <name evidence="1" type="ORF">D3272_20000</name>
</gene>
<name>A0A4Q2R7L4_9HYPH</name>
<keyword evidence="1" id="KW-0808">Transferase</keyword>
<organism evidence="1 2">
    <name type="scientific">Lichenibacterium ramalinae</name>
    <dbReference type="NCBI Taxonomy" id="2316527"/>
    <lineage>
        <taxon>Bacteria</taxon>
        <taxon>Pseudomonadati</taxon>
        <taxon>Pseudomonadota</taxon>
        <taxon>Alphaproteobacteria</taxon>
        <taxon>Hyphomicrobiales</taxon>
        <taxon>Lichenihabitantaceae</taxon>
        <taxon>Lichenibacterium</taxon>
    </lineage>
</organism>
<dbReference type="InterPro" id="IPR029055">
    <property type="entry name" value="Ntn_hydrolases_N"/>
</dbReference>
<dbReference type="OrthoDB" id="9781342at2"/>
<dbReference type="Gene3D" id="3.60.20.40">
    <property type="match status" value="1"/>
</dbReference>